<protein>
    <submittedName>
        <fullName evidence="2">Uncharacterized protein</fullName>
    </submittedName>
</protein>
<dbReference type="Gramene" id="mRNA:HanXRQr2_Chr15g0704741">
    <property type="protein sequence ID" value="mRNA:HanXRQr2_Chr15g0704741"/>
    <property type="gene ID" value="HanXRQr2_Chr15g0704741"/>
</dbReference>
<name>A0A9K3E1X9_HELAN</name>
<keyword evidence="1" id="KW-1133">Transmembrane helix</keyword>
<evidence type="ECO:0000313" key="3">
    <source>
        <dbReference type="Proteomes" id="UP000215914"/>
    </source>
</evidence>
<comment type="caution">
    <text evidence="2">The sequence shown here is derived from an EMBL/GenBank/DDBJ whole genome shotgun (WGS) entry which is preliminary data.</text>
</comment>
<reference evidence="2" key="1">
    <citation type="journal article" date="2017" name="Nature">
        <title>The sunflower genome provides insights into oil metabolism, flowering and Asterid evolution.</title>
        <authorList>
            <person name="Badouin H."/>
            <person name="Gouzy J."/>
            <person name="Grassa C.J."/>
            <person name="Murat F."/>
            <person name="Staton S.E."/>
            <person name="Cottret L."/>
            <person name="Lelandais-Briere C."/>
            <person name="Owens G.L."/>
            <person name="Carrere S."/>
            <person name="Mayjonade B."/>
            <person name="Legrand L."/>
            <person name="Gill N."/>
            <person name="Kane N.C."/>
            <person name="Bowers J.E."/>
            <person name="Hubner S."/>
            <person name="Bellec A."/>
            <person name="Berard A."/>
            <person name="Berges H."/>
            <person name="Blanchet N."/>
            <person name="Boniface M.C."/>
            <person name="Brunel D."/>
            <person name="Catrice O."/>
            <person name="Chaidir N."/>
            <person name="Claudel C."/>
            <person name="Donnadieu C."/>
            <person name="Faraut T."/>
            <person name="Fievet G."/>
            <person name="Helmstetter N."/>
            <person name="King M."/>
            <person name="Knapp S.J."/>
            <person name="Lai Z."/>
            <person name="Le Paslier M.C."/>
            <person name="Lippi Y."/>
            <person name="Lorenzon L."/>
            <person name="Mandel J.R."/>
            <person name="Marage G."/>
            <person name="Marchand G."/>
            <person name="Marquand E."/>
            <person name="Bret-Mestries E."/>
            <person name="Morien E."/>
            <person name="Nambeesan S."/>
            <person name="Nguyen T."/>
            <person name="Pegot-Espagnet P."/>
            <person name="Pouilly N."/>
            <person name="Raftis F."/>
            <person name="Sallet E."/>
            <person name="Schiex T."/>
            <person name="Thomas J."/>
            <person name="Vandecasteele C."/>
            <person name="Vares D."/>
            <person name="Vear F."/>
            <person name="Vautrin S."/>
            <person name="Crespi M."/>
            <person name="Mangin B."/>
            <person name="Burke J.M."/>
            <person name="Salse J."/>
            <person name="Munos S."/>
            <person name="Vincourt P."/>
            <person name="Rieseberg L.H."/>
            <person name="Langlade N.B."/>
        </authorList>
    </citation>
    <scope>NUCLEOTIDE SEQUENCE</scope>
    <source>
        <tissue evidence="2">Leaves</tissue>
    </source>
</reference>
<gene>
    <name evidence="2" type="ORF">HanXRQr2_Chr15g0704741</name>
</gene>
<evidence type="ECO:0000313" key="2">
    <source>
        <dbReference type="EMBL" id="KAF5765525.1"/>
    </source>
</evidence>
<dbReference type="Proteomes" id="UP000215914">
    <property type="component" value="Unassembled WGS sequence"/>
</dbReference>
<reference evidence="2" key="2">
    <citation type="submission" date="2020-06" db="EMBL/GenBank/DDBJ databases">
        <title>Helianthus annuus Genome sequencing and assembly Release 2.</title>
        <authorList>
            <person name="Gouzy J."/>
            <person name="Langlade N."/>
            <person name="Munos S."/>
        </authorList>
    </citation>
    <scope>NUCLEOTIDE SEQUENCE</scope>
    <source>
        <tissue evidence="2">Leaves</tissue>
    </source>
</reference>
<dbReference type="EMBL" id="MNCJ02000330">
    <property type="protein sequence ID" value="KAF5765525.1"/>
    <property type="molecule type" value="Genomic_DNA"/>
</dbReference>
<keyword evidence="1" id="KW-0472">Membrane</keyword>
<dbReference type="AlphaFoldDB" id="A0A9K3E1X9"/>
<feature type="transmembrane region" description="Helical" evidence="1">
    <location>
        <begin position="58"/>
        <end position="78"/>
    </location>
</feature>
<proteinExistence type="predicted"/>
<accession>A0A9K3E1X9</accession>
<keyword evidence="3" id="KW-1185">Reference proteome</keyword>
<evidence type="ECO:0000256" key="1">
    <source>
        <dbReference type="SAM" id="Phobius"/>
    </source>
</evidence>
<keyword evidence="1" id="KW-0812">Transmembrane</keyword>
<sequence>MVLSGVVSKYPNCPPRNLVLSFGICHQMEVFLGACCMIRLRPEGFQVHRAQVVSRRRVGCILALGSSVFLVVTLILEWCHSNCCARCSCQVEGRTVSNLIRY</sequence>
<organism evidence="2 3">
    <name type="scientific">Helianthus annuus</name>
    <name type="common">Common sunflower</name>
    <dbReference type="NCBI Taxonomy" id="4232"/>
    <lineage>
        <taxon>Eukaryota</taxon>
        <taxon>Viridiplantae</taxon>
        <taxon>Streptophyta</taxon>
        <taxon>Embryophyta</taxon>
        <taxon>Tracheophyta</taxon>
        <taxon>Spermatophyta</taxon>
        <taxon>Magnoliopsida</taxon>
        <taxon>eudicotyledons</taxon>
        <taxon>Gunneridae</taxon>
        <taxon>Pentapetalae</taxon>
        <taxon>asterids</taxon>
        <taxon>campanulids</taxon>
        <taxon>Asterales</taxon>
        <taxon>Asteraceae</taxon>
        <taxon>Asteroideae</taxon>
        <taxon>Heliantheae alliance</taxon>
        <taxon>Heliantheae</taxon>
        <taxon>Helianthus</taxon>
    </lineage>
</organism>